<dbReference type="EMBL" id="JAVFWL010000005">
    <property type="protein sequence ID" value="KAK6755729.1"/>
    <property type="molecule type" value="Genomic_DNA"/>
</dbReference>
<gene>
    <name evidence="1" type="primary">Necator_chrV.g19031</name>
    <name evidence="1" type="ORF">RB195_014240</name>
</gene>
<dbReference type="InterPro" id="IPR036514">
    <property type="entry name" value="SGNH_hydro_sf"/>
</dbReference>
<proteinExistence type="predicted"/>
<dbReference type="InterPro" id="IPR038885">
    <property type="entry name" value="PLB1"/>
</dbReference>
<dbReference type="InterPro" id="IPR001087">
    <property type="entry name" value="GDSL"/>
</dbReference>
<evidence type="ECO:0000313" key="2">
    <source>
        <dbReference type="Proteomes" id="UP001303046"/>
    </source>
</evidence>
<accession>A0ABR1DZC6</accession>
<sequence>MKSLGGKFSCDVALMKPSAEVPQDANHVRPADIRHIGAMGDSFAIGLHSTNYDGEMADIFPGNSFFTGADESLSQHVTIANILRELNPQIGGVSYGKGSAKASFNVAVPWTNSEDLPRQAEDLVNRIKMKGRMVWMYEWKLIAIFTGIHDLGFLSCHDDRTQEPTPAWQYKTNIENAIGILRAALNRTIVVLIPILTPRVLIGAEYMIDRIPKPCWLGNVIRDHRDYHVWDLNKMLKKIQYERKFECSGFAVVLQDFVDNVLDPVLNRNEEDQEIFYAHDLFHLSKYGNAVFATHLWNSLLDPVGSAATNFSDTTVTLKCPSELALKRLRMSVVFWKGVKILPRVLLVFFATIILVKRHQTRPPKSHGVYLTCDYEVMLPSKVIPRFVDNVRPADIKAIGAMGDSLLWRSLDQRRQDTLLHGCGIAENSNSRSSGVLTHLRTAENHNKNAFYDDLNTLISKISSQRAVIVGIDSNTKMGLEQQSDVLGKWFYPIQQTSDNGNRLIDLCEQTNLIIASLHPRGIIDTISLRGKRQPRRTPEEQRRRKMSTLKLQLDWVLTKNISLSHT</sequence>
<dbReference type="PANTHER" id="PTHR21325:SF26">
    <property type="entry name" value="LIPASE_GDSL DOMAIN-CONTAINING PROTEIN"/>
    <property type="match status" value="1"/>
</dbReference>
<evidence type="ECO:0008006" key="3">
    <source>
        <dbReference type="Google" id="ProtNLM"/>
    </source>
</evidence>
<evidence type="ECO:0000313" key="1">
    <source>
        <dbReference type="EMBL" id="KAK6755729.1"/>
    </source>
</evidence>
<protein>
    <recommendedName>
        <fullName evidence="3">GDSL-like protein</fullName>
    </recommendedName>
</protein>
<organism evidence="1 2">
    <name type="scientific">Necator americanus</name>
    <name type="common">Human hookworm</name>
    <dbReference type="NCBI Taxonomy" id="51031"/>
    <lineage>
        <taxon>Eukaryota</taxon>
        <taxon>Metazoa</taxon>
        <taxon>Ecdysozoa</taxon>
        <taxon>Nematoda</taxon>
        <taxon>Chromadorea</taxon>
        <taxon>Rhabditida</taxon>
        <taxon>Rhabditina</taxon>
        <taxon>Rhabditomorpha</taxon>
        <taxon>Strongyloidea</taxon>
        <taxon>Ancylostomatidae</taxon>
        <taxon>Bunostominae</taxon>
        <taxon>Necator</taxon>
    </lineage>
</organism>
<keyword evidence="2" id="KW-1185">Reference proteome</keyword>
<dbReference type="InterPro" id="IPR036691">
    <property type="entry name" value="Endo/exonu/phosph_ase_sf"/>
</dbReference>
<reference evidence="1 2" key="1">
    <citation type="submission" date="2023-08" db="EMBL/GenBank/DDBJ databases">
        <title>A Necator americanus chromosomal reference genome.</title>
        <authorList>
            <person name="Ilik V."/>
            <person name="Petrzelkova K.J."/>
            <person name="Pardy F."/>
            <person name="Fuh T."/>
            <person name="Niatou-Singa F.S."/>
            <person name="Gouil Q."/>
            <person name="Baker L."/>
            <person name="Ritchie M.E."/>
            <person name="Jex A.R."/>
            <person name="Gazzola D."/>
            <person name="Li H."/>
            <person name="Toshio Fujiwara R."/>
            <person name="Zhan B."/>
            <person name="Aroian R.V."/>
            <person name="Pafco B."/>
            <person name="Schwarz E.M."/>
        </authorList>
    </citation>
    <scope>NUCLEOTIDE SEQUENCE [LARGE SCALE GENOMIC DNA]</scope>
    <source>
        <strain evidence="1 2">Aroian</strain>
        <tissue evidence="1">Whole animal</tissue>
    </source>
</reference>
<dbReference type="Gene3D" id="3.40.50.1110">
    <property type="entry name" value="SGNH hydrolase"/>
    <property type="match status" value="1"/>
</dbReference>
<dbReference type="Pfam" id="PF00657">
    <property type="entry name" value="Lipase_GDSL"/>
    <property type="match status" value="1"/>
</dbReference>
<comment type="caution">
    <text evidence="1">The sequence shown here is derived from an EMBL/GenBank/DDBJ whole genome shotgun (WGS) entry which is preliminary data.</text>
</comment>
<dbReference type="PANTHER" id="PTHR21325">
    <property type="entry name" value="PHOSPHOLIPASE B, PLB1"/>
    <property type="match status" value="1"/>
</dbReference>
<dbReference type="SUPFAM" id="SSF52266">
    <property type="entry name" value="SGNH hydrolase"/>
    <property type="match status" value="1"/>
</dbReference>
<name>A0ABR1DZC6_NECAM</name>
<dbReference type="Gene3D" id="3.60.10.10">
    <property type="entry name" value="Endonuclease/exonuclease/phosphatase"/>
    <property type="match status" value="1"/>
</dbReference>
<dbReference type="Proteomes" id="UP001303046">
    <property type="component" value="Unassembled WGS sequence"/>
</dbReference>